<reference evidence="1 2" key="1">
    <citation type="submission" date="2020-08" db="EMBL/GenBank/DDBJ databases">
        <title>Genomic Encyclopedia of Type Strains, Phase IV (KMG-IV): sequencing the most valuable type-strain genomes for metagenomic binning, comparative biology and taxonomic classification.</title>
        <authorList>
            <person name="Goeker M."/>
        </authorList>
    </citation>
    <scope>NUCLEOTIDE SEQUENCE [LARGE SCALE GENOMIC DNA]</scope>
    <source>
        <strain evidence="1 2">DSM 21458</strain>
    </source>
</reference>
<protein>
    <submittedName>
        <fullName evidence="1">Putative DCC family thiol-disulfide oxidoreductase YuxK</fullName>
    </submittedName>
</protein>
<keyword evidence="2" id="KW-1185">Reference proteome</keyword>
<name>A0A841I0B6_9DEIO</name>
<proteinExistence type="predicted"/>
<dbReference type="GO" id="GO:0015035">
    <property type="term" value="F:protein-disulfide reductase activity"/>
    <property type="evidence" value="ECO:0007669"/>
    <property type="project" value="InterPro"/>
</dbReference>
<dbReference type="EMBL" id="JACHHG010000003">
    <property type="protein sequence ID" value="MBB6097698.1"/>
    <property type="molecule type" value="Genomic_DNA"/>
</dbReference>
<dbReference type="InterPro" id="IPR007263">
    <property type="entry name" value="DCC1-like"/>
</dbReference>
<evidence type="ECO:0000313" key="1">
    <source>
        <dbReference type="EMBL" id="MBB6097698.1"/>
    </source>
</evidence>
<dbReference type="PANTHER" id="PTHR33639:SF2">
    <property type="entry name" value="DUF393 DOMAIN-CONTAINING PROTEIN"/>
    <property type="match status" value="1"/>
</dbReference>
<gene>
    <name evidence="1" type="ORF">HNR42_001115</name>
</gene>
<dbReference type="AlphaFoldDB" id="A0A841I0B6"/>
<dbReference type="PANTHER" id="PTHR33639">
    <property type="entry name" value="THIOL-DISULFIDE OXIDOREDUCTASE DCC"/>
    <property type="match status" value="1"/>
</dbReference>
<dbReference type="Pfam" id="PF04134">
    <property type="entry name" value="DCC1-like"/>
    <property type="match status" value="1"/>
</dbReference>
<dbReference type="Proteomes" id="UP000569951">
    <property type="component" value="Unassembled WGS sequence"/>
</dbReference>
<organism evidence="1 2">
    <name type="scientific">Deinobacterium chartae</name>
    <dbReference type="NCBI Taxonomy" id="521158"/>
    <lineage>
        <taxon>Bacteria</taxon>
        <taxon>Thermotogati</taxon>
        <taxon>Deinococcota</taxon>
        <taxon>Deinococci</taxon>
        <taxon>Deinococcales</taxon>
        <taxon>Deinococcaceae</taxon>
        <taxon>Deinobacterium</taxon>
    </lineage>
</organism>
<dbReference type="RefSeq" id="WP_183985387.1">
    <property type="nucleotide sequence ID" value="NZ_JACHHG010000003.1"/>
</dbReference>
<dbReference type="InterPro" id="IPR052927">
    <property type="entry name" value="DCC_oxidoreductase"/>
</dbReference>
<accession>A0A841I0B6</accession>
<sequence>MSGPSLQPGVILFDGVCNLCNGAVQFILLRDPQARFRFASLQSETGQRLRAAGQVPEDTDSFVLLEGGRTYLRSDAALCIARGLGGPWRLLYVLILLPRPLRDAVYCLIARNRYRIFGRREACLLPRPEWRSRFL</sequence>
<comment type="caution">
    <text evidence="1">The sequence shown here is derived from an EMBL/GenBank/DDBJ whole genome shotgun (WGS) entry which is preliminary data.</text>
</comment>
<evidence type="ECO:0000313" key="2">
    <source>
        <dbReference type="Proteomes" id="UP000569951"/>
    </source>
</evidence>